<dbReference type="Proteomes" id="UP000244722">
    <property type="component" value="Unassembled WGS sequence"/>
</dbReference>
<dbReference type="PROSITE" id="PS51721">
    <property type="entry name" value="G_CP"/>
    <property type="match status" value="1"/>
</dbReference>
<dbReference type="STRING" id="42251.A0A2T7A6I2"/>
<reference evidence="8 9" key="1">
    <citation type="submission" date="2017-04" db="EMBL/GenBank/DDBJ databases">
        <title>Draft genome sequence of Tuber borchii Vittad., a whitish edible truffle.</title>
        <authorList>
            <consortium name="DOE Joint Genome Institute"/>
            <person name="Murat C."/>
            <person name="Kuo A."/>
            <person name="Barry K.W."/>
            <person name="Clum A."/>
            <person name="Dockter R.B."/>
            <person name="Fauchery L."/>
            <person name="Iotti M."/>
            <person name="Kohler A."/>
            <person name="Labutti K."/>
            <person name="Lindquist E.A."/>
            <person name="Lipzen A."/>
            <person name="Ohm R.A."/>
            <person name="Wang M."/>
            <person name="Grigoriev I.V."/>
            <person name="Zambonelli A."/>
            <person name="Martin F.M."/>
        </authorList>
    </citation>
    <scope>NUCLEOTIDE SEQUENCE [LARGE SCALE GENOMIC DNA]</scope>
    <source>
        <strain evidence="8 9">Tbo3840</strain>
    </source>
</reference>
<dbReference type="EMBL" id="NESQ01000015">
    <property type="protein sequence ID" value="PUU83330.1"/>
    <property type="molecule type" value="Genomic_DNA"/>
</dbReference>
<keyword evidence="3" id="KW-0547">Nucleotide-binding</keyword>
<evidence type="ECO:0000256" key="3">
    <source>
        <dbReference type="ARBA" id="ARBA00022741"/>
    </source>
</evidence>
<dbReference type="InterPro" id="IPR006073">
    <property type="entry name" value="GTP-bd"/>
</dbReference>
<proteinExistence type="predicted"/>
<accession>A0A2T7A6I2</accession>
<keyword evidence="9" id="KW-1185">Reference proteome</keyword>
<dbReference type="OrthoDB" id="61815at2759"/>
<gene>
    <name evidence="8" type="ORF">B9Z19DRAFT_1061120</name>
</gene>
<dbReference type="GO" id="GO:0005829">
    <property type="term" value="C:cytosol"/>
    <property type="evidence" value="ECO:0007669"/>
    <property type="project" value="TreeGrafter"/>
</dbReference>
<evidence type="ECO:0000313" key="9">
    <source>
        <dbReference type="Proteomes" id="UP000244722"/>
    </source>
</evidence>
<keyword evidence="2" id="KW-0963">Cytoplasm</keyword>
<dbReference type="InterPro" id="IPR027417">
    <property type="entry name" value="P-loop_NTPase"/>
</dbReference>
<keyword evidence="5" id="KW-0342">GTP-binding</keyword>
<evidence type="ECO:0000256" key="2">
    <source>
        <dbReference type="ARBA" id="ARBA00022490"/>
    </source>
</evidence>
<dbReference type="Pfam" id="PF01926">
    <property type="entry name" value="MMR_HSR1"/>
    <property type="match status" value="1"/>
</dbReference>
<protein>
    <recommendedName>
        <fullName evidence="7">CP-type G domain-containing protein</fullName>
    </recommendedName>
</protein>
<dbReference type="GO" id="GO:0005525">
    <property type="term" value="F:GTP binding"/>
    <property type="evidence" value="ECO:0007669"/>
    <property type="project" value="UniProtKB-KW"/>
</dbReference>
<keyword evidence="4" id="KW-0378">Hydrolase</keyword>
<evidence type="ECO:0000259" key="7">
    <source>
        <dbReference type="PROSITE" id="PS51721"/>
    </source>
</evidence>
<dbReference type="PANTHER" id="PTHR45709:SF2">
    <property type="entry name" value="LARGE SUBUNIT GTPASE 1 HOMOLOG"/>
    <property type="match status" value="1"/>
</dbReference>
<dbReference type="SUPFAM" id="SSF52540">
    <property type="entry name" value="P-loop containing nucleoside triphosphate hydrolases"/>
    <property type="match status" value="1"/>
</dbReference>
<evidence type="ECO:0000313" key="8">
    <source>
        <dbReference type="EMBL" id="PUU83330.1"/>
    </source>
</evidence>
<name>A0A2T7A6I2_TUBBO</name>
<evidence type="ECO:0000256" key="5">
    <source>
        <dbReference type="ARBA" id="ARBA00023134"/>
    </source>
</evidence>
<dbReference type="PANTHER" id="PTHR45709">
    <property type="entry name" value="LARGE SUBUNIT GTPASE 1 HOMOLOG-RELATED"/>
    <property type="match status" value="1"/>
</dbReference>
<feature type="region of interest" description="Disordered" evidence="6">
    <location>
        <begin position="1"/>
        <end position="47"/>
    </location>
</feature>
<feature type="region of interest" description="Disordered" evidence="6">
    <location>
        <begin position="116"/>
        <end position="141"/>
    </location>
</feature>
<feature type="compositionally biased region" description="Gly residues" evidence="6">
    <location>
        <begin position="34"/>
        <end position="45"/>
    </location>
</feature>
<dbReference type="InterPro" id="IPR043358">
    <property type="entry name" value="GNL1-like"/>
</dbReference>
<dbReference type="FunFam" id="3.40.50.300:FF:001558">
    <property type="entry name" value="Ribosome biogenesis GTPase Lsg1, putative"/>
    <property type="match status" value="1"/>
</dbReference>
<dbReference type="CDD" id="cd01857">
    <property type="entry name" value="HSR1_MMR1"/>
    <property type="match status" value="1"/>
</dbReference>
<dbReference type="Gene3D" id="1.10.1580.10">
    <property type="match status" value="1"/>
</dbReference>
<comment type="subcellular location">
    <subcellularLocation>
        <location evidence="1">Cytoplasm</location>
    </subcellularLocation>
</comment>
<sequence>MVLAESKNKVGLGRALMNSRSGSAHKTNNKHRGNGAGRDGRGTGSGQAETLYTTEKHEADWYKMRSITQQNDLDEFLNTAELADTDFTAEKTSNLKIIHKDQVNSYLLTADEEKAAKTKHRQNKQQLTVPRRPHWDSTTTPAELERREKDSFLHWRRGLAELQETKDLLMTPFERNLEVWRQLWRVIERSDLVVQIVDARNPLMFRSEDMERYVKEVDKRKNNLLLVNKADMMTAEQRSAWADYFEKEGISYRFFSAALAKQVNEEYYSEDEEEKPVEEVVEEEKEEPRIRILTVSELEEVFLEHAPIVEDKDPEKPRKTQIGLVGYPNVGKSSTINALIGAKKVSVSSTPGKTKHFQTLHLSEEIVLCDCPGLVFPNFATTKAELVCNGVLPIDQLREFSGPATLVAQRIPQHFLESLYGIKIHTRPFEEGGTGIPTGEELLMAYARARSFYKTGAGNPDESRAARYVLKDYVNGKLRFCHPPPADPPIDSFNFNKGIYDEAHLPQNRRAGASLDQDHDDDLASEDLPVVEMGEKSHDLDRKFFADGQGSLGHMKTPFHLGAGAAGALPGGKHLSGRKARTMIALDNNLSPEEVRKAMGGKKHFKGKKNIK</sequence>
<dbReference type="InterPro" id="IPR030378">
    <property type="entry name" value="G_CP_dom"/>
</dbReference>
<dbReference type="InterPro" id="IPR023179">
    <property type="entry name" value="GTP-bd_ortho_bundle_sf"/>
</dbReference>
<dbReference type="AlphaFoldDB" id="A0A2T7A6I2"/>
<evidence type="ECO:0000256" key="6">
    <source>
        <dbReference type="SAM" id="MobiDB-lite"/>
    </source>
</evidence>
<feature type="domain" description="CP-type G" evidence="7">
    <location>
        <begin position="180"/>
        <end position="377"/>
    </location>
</feature>
<dbReference type="Gene3D" id="3.40.50.300">
    <property type="entry name" value="P-loop containing nucleotide triphosphate hydrolases"/>
    <property type="match status" value="1"/>
</dbReference>
<organism evidence="8 9">
    <name type="scientific">Tuber borchii</name>
    <name type="common">White truffle</name>
    <dbReference type="NCBI Taxonomy" id="42251"/>
    <lineage>
        <taxon>Eukaryota</taxon>
        <taxon>Fungi</taxon>
        <taxon>Dikarya</taxon>
        <taxon>Ascomycota</taxon>
        <taxon>Pezizomycotina</taxon>
        <taxon>Pezizomycetes</taxon>
        <taxon>Pezizales</taxon>
        <taxon>Tuberaceae</taxon>
        <taxon>Tuber</taxon>
    </lineage>
</organism>
<dbReference type="GO" id="GO:0000054">
    <property type="term" value="P:ribosomal subunit export from nucleus"/>
    <property type="evidence" value="ECO:0007669"/>
    <property type="project" value="TreeGrafter"/>
</dbReference>
<evidence type="ECO:0000256" key="1">
    <source>
        <dbReference type="ARBA" id="ARBA00004496"/>
    </source>
</evidence>
<dbReference type="GO" id="GO:0003924">
    <property type="term" value="F:GTPase activity"/>
    <property type="evidence" value="ECO:0007669"/>
    <property type="project" value="InterPro"/>
</dbReference>
<comment type="caution">
    <text evidence="8">The sequence shown here is derived from an EMBL/GenBank/DDBJ whole genome shotgun (WGS) entry which is preliminary data.</text>
</comment>
<evidence type="ECO:0000256" key="4">
    <source>
        <dbReference type="ARBA" id="ARBA00022801"/>
    </source>
</evidence>